<keyword evidence="4" id="KW-0862">Zinc</keyword>
<evidence type="ECO:0000256" key="5">
    <source>
        <dbReference type="ARBA" id="ARBA00023002"/>
    </source>
</evidence>
<dbReference type="InterPro" id="IPR036291">
    <property type="entry name" value="NAD(P)-bd_dom_sf"/>
</dbReference>
<proteinExistence type="inferred from homology"/>
<evidence type="ECO:0000256" key="3">
    <source>
        <dbReference type="ARBA" id="ARBA00022723"/>
    </source>
</evidence>
<dbReference type="SUPFAM" id="SSF50129">
    <property type="entry name" value="GroES-like"/>
    <property type="match status" value="1"/>
</dbReference>
<evidence type="ECO:0000256" key="2">
    <source>
        <dbReference type="ARBA" id="ARBA00008072"/>
    </source>
</evidence>
<dbReference type="CDD" id="cd08298">
    <property type="entry name" value="CAD2"/>
    <property type="match status" value="1"/>
</dbReference>
<sequence>MSLLDAASVTPRGSAMKAMVLHATGEALRLEQRPLPVPGPGEIRVRVEACAVCRTDLHVVDGDLPPGPLPIIPGHEIVGIVDAHGPGVEAPPVGARVGVPWLGHTCGHCPYCASQRENLCDAPVFTGYTRDGGFASHVVADAAYCFPLDGFDDPVAAAPLMCAGLIGWRTLKLAGEAPRIGLYGFGAAAHLIAQLCRWQGRAVYAFTRAGDTGAQQLALSLGARWAGGSGEAPPEPLDAALIFAPVGALVPLALRAVRKGGRVVCGGIHMSDIPQFPYSLLWEERQLMSVANLTREDAREFLALAPRAGITATTTTYRLEDANTALADLRAGRFQGAAVLVP</sequence>
<dbReference type="PANTHER" id="PTHR42940">
    <property type="entry name" value="ALCOHOL DEHYDROGENASE 1-RELATED"/>
    <property type="match status" value="1"/>
</dbReference>
<accession>A0A1G4USX6</accession>
<dbReference type="Proteomes" id="UP000198889">
    <property type="component" value="Unassembled WGS sequence"/>
</dbReference>
<dbReference type="Gene3D" id="3.40.50.720">
    <property type="entry name" value="NAD(P)-binding Rossmann-like Domain"/>
    <property type="match status" value="1"/>
</dbReference>
<dbReference type="Gene3D" id="3.90.180.10">
    <property type="entry name" value="Medium-chain alcohol dehydrogenases, catalytic domain"/>
    <property type="match status" value="1"/>
</dbReference>
<dbReference type="PANTHER" id="PTHR42940:SF8">
    <property type="entry name" value="VACUOLAR PROTEIN SORTING-ASSOCIATED PROTEIN 11"/>
    <property type="match status" value="1"/>
</dbReference>
<keyword evidence="5" id="KW-0560">Oxidoreductase</keyword>
<name>A0A1G4USX6_9HYPH</name>
<dbReference type="EMBL" id="FMTP01000014">
    <property type="protein sequence ID" value="SCW96750.1"/>
    <property type="molecule type" value="Genomic_DNA"/>
</dbReference>
<comment type="cofactor">
    <cofactor evidence="1">
        <name>Zn(2+)</name>
        <dbReference type="ChEBI" id="CHEBI:29105"/>
    </cofactor>
</comment>
<dbReference type="NCBIfam" id="TIGR02822">
    <property type="entry name" value="adh_fam_2"/>
    <property type="match status" value="1"/>
</dbReference>
<keyword evidence="8" id="KW-1185">Reference proteome</keyword>
<dbReference type="Pfam" id="PF08240">
    <property type="entry name" value="ADH_N"/>
    <property type="match status" value="1"/>
</dbReference>
<dbReference type="InterPro" id="IPR013154">
    <property type="entry name" value="ADH-like_N"/>
</dbReference>
<gene>
    <name evidence="7" type="ORF">SAMN05660859_0328</name>
</gene>
<protein>
    <submittedName>
        <fullName evidence="7">Alcohol dehydrogenase, propanol-preferring</fullName>
    </submittedName>
</protein>
<reference evidence="8" key="1">
    <citation type="submission" date="2016-10" db="EMBL/GenBank/DDBJ databases">
        <authorList>
            <person name="Varghese N."/>
            <person name="Submissions S."/>
        </authorList>
    </citation>
    <scope>NUCLEOTIDE SEQUENCE [LARGE SCALE GENOMIC DNA]</scope>
    <source>
        <strain evidence="8">CGMCC 1.1761</strain>
    </source>
</reference>
<dbReference type="PROSITE" id="PS00059">
    <property type="entry name" value="ADH_ZINC"/>
    <property type="match status" value="1"/>
</dbReference>
<keyword evidence="3" id="KW-0479">Metal-binding</keyword>
<feature type="domain" description="Alcohol dehydrogenase-like N-terminal" evidence="6">
    <location>
        <begin position="39"/>
        <end position="148"/>
    </location>
</feature>
<dbReference type="GO" id="GO:0004022">
    <property type="term" value="F:alcohol dehydrogenase (NAD+) activity"/>
    <property type="evidence" value="ECO:0007669"/>
    <property type="project" value="TreeGrafter"/>
</dbReference>
<dbReference type="InterPro" id="IPR002328">
    <property type="entry name" value="ADH_Zn_CS"/>
</dbReference>
<evidence type="ECO:0000259" key="6">
    <source>
        <dbReference type="Pfam" id="PF08240"/>
    </source>
</evidence>
<dbReference type="STRING" id="177413.SAMN05660859_0328"/>
<dbReference type="GO" id="GO:0008270">
    <property type="term" value="F:zinc ion binding"/>
    <property type="evidence" value="ECO:0007669"/>
    <property type="project" value="InterPro"/>
</dbReference>
<evidence type="ECO:0000313" key="7">
    <source>
        <dbReference type="EMBL" id="SCW96750.1"/>
    </source>
</evidence>
<evidence type="ECO:0000256" key="1">
    <source>
        <dbReference type="ARBA" id="ARBA00001947"/>
    </source>
</evidence>
<dbReference type="SUPFAM" id="SSF51735">
    <property type="entry name" value="NAD(P)-binding Rossmann-fold domains"/>
    <property type="match status" value="1"/>
</dbReference>
<dbReference type="InterPro" id="IPR011032">
    <property type="entry name" value="GroES-like_sf"/>
</dbReference>
<dbReference type="GO" id="GO:0005737">
    <property type="term" value="C:cytoplasm"/>
    <property type="evidence" value="ECO:0007669"/>
    <property type="project" value="TreeGrafter"/>
</dbReference>
<evidence type="ECO:0000256" key="4">
    <source>
        <dbReference type="ARBA" id="ARBA00022833"/>
    </source>
</evidence>
<dbReference type="InterPro" id="IPR014187">
    <property type="entry name" value="ADH_Zn_typ-2"/>
</dbReference>
<comment type="similarity">
    <text evidence="2">Belongs to the zinc-containing alcohol dehydrogenase family.</text>
</comment>
<organism evidence="7 8">
    <name type="scientific">Ancylobacter rudongensis</name>
    <dbReference type="NCBI Taxonomy" id="177413"/>
    <lineage>
        <taxon>Bacteria</taxon>
        <taxon>Pseudomonadati</taxon>
        <taxon>Pseudomonadota</taxon>
        <taxon>Alphaproteobacteria</taxon>
        <taxon>Hyphomicrobiales</taxon>
        <taxon>Xanthobacteraceae</taxon>
        <taxon>Ancylobacter</taxon>
    </lineage>
</organism>
<dbReference type="AlphaFoldDB" id="A0A1G4USX6"/>
<evidence type="ECO:0000313" key="8">
    <source>
        <dbReference type="Proteomes" id="UP000198889"/>
    </source>
</evidence>